<keyword evidence="3 6" id="KW-0812">Transmembrane</keyword>
<evidence type="ECO:0000256" key="5">
    <source>
        <dbReference type="ARBA" id="ARBA00023136"/>
    </source>
</evidence>
<reference evidence="7 8" key="1">
    <citation type="submission" date="2016-02" db="EMBL/GenBank/DDBJ databases">
        <authorList>
            <person name="Wen L."/>
            <person name="He K."/>
            <person name="Yang H."/>
        </authorList>
    </citation>
    <scope>NUCLEOTIDE SEQUENCE [LARGE SCALE GENOMIC DNA]</scope>
    <source>
        <strain evidence="7">ShG14-8</strain>
    </source>
</reference>
<feature type="transmembrane region" description="Helical" evidence="6">
    <location>
        <begin position="210"/>
        <end position="235"/>
    </location>
</feature>
<feature type="transmembrane region" description="Helical" evidence="6">
    <location>
        <begin position="136"/>
        <end position="157"/>
    </location>
</feature>
<evidence type="ECO:0000313" key="7">
    <source>
        <dbReference type="EMBL" id="KXS32502.1"/>
    </source>
</evidence>
<feature type="transmembrane region" description="Helical" evidence="6">
    <location>
        <begin position="255"/>
        <end position="279"/>
    </location>
</feature>
<dbReference type="InterPro" id="IPR017039">
    <property type="entry name" value="Virul_fac_BrkB"/>
</dbReference>
<accession>A0A139BU65</accession>
<proteinExistence type="predicted"/>
<evidence type="ECO:0000313" key="8">
    <source>
        <dbReference type="Proteomes" id="UP000070578"/>
    </source>
</evidence>
<comment type="subcellular location">
    <subcellularLocation>
        <location evidence="1">Cell membrane</location>
        <topology evidence="1">Multi-pass membrane protein</topology>
    </subcellularLocation>
</comment>
<gene>
    <name evidence="7" type="ORF">AWT59_1335</name>
</gene>
<keyword evidence="2" id="KW-1003">Cell membrane</keyword>
<evidence type="ECO:0000256" key="4">
    <source>
        <dbReference type="ARBA" id="ARBA00022989"/>
    </source>
</evidence>
<dbReference type="EMBL" id="LSLI01000027">
    <property type="protein sequence ID" value="KXS32502.1"/>
    <property type="molecule type" value="Genomic_DNA"/>
</dbReference>
<dbReference type="PANTHER" id="PTHR30213:SF0">
    <property type="entry name" value="UPF0761 MEMBRANE PROTEIN YIHY"/>
    <property type="match status" value="1"/>
</dbReference>
<dbReference type="Pfam" id="PF03631">
    <property type="entry name" value="Virul_fac_BrkB"/>
    <property type="match status" value="1"/>
</dbReference>
<comment type="caution">
    <text evidence="7">The sequence shown here is derived from an EMBL/GenBank/DDBJ whole genome shotgun (WGS) entry which is preliminary data.</text>
</comment>
<dbReference type="GO" id="GO:0005886">
    <property type="term" value="C:plasma membrane"/>
    <property type="evidence" value="ECO:0007669"/>
    <property type="project" value="UniProtKB-SubCell"/>
</dbReference>
<evidence type="ECO:0000256" key="6">
    <source>
        <dbReference type="SAM" id="Phobius"/>
    </source>
</evidence>
<dbReference type="PATRIC" id="fig|1796491.3.peg.1461"/>
<dbReference type="AlphaFoldDB" id="A0A139BU65"/>
<keyword evidence="5 6" id="KW-0472">Membrane</keyword>
<dbReference type="PANTHER" id="PTHR30213">
    <property type="entry name" value="INNER MEMBRANE PROTEIN YHJD"/>
    <property type="match status" value="1"/>
</dbReference>
<dbReference type="Proteomes" id="UP000070578">
    <property type="component" value="Unassembled WGS sequence"/>
</dbReference>
<sequence>MPVPSLSKLPAKESIAGSTRKTGFAGVLSGSHESSNRILCFSGSYFLALNKVAGFKLQVQWLPDLRPARLSMKLIDPRTTYVLKNPVAFALRVMKAFQANQGMLLAGAVAYYALLSIVPLLILVVIALSHVIDQNVLLATLNTALAYVVPGAGRAMVAELRAFLDHGEVIGWVLFITMLFFSSLGFNVLESAVSVIFLHRIEKRKWHILVSMLLLPFGYIFFIGALLFVGTFVIVDLSAMGSEHLVILGHSWSLGGFSLWLIYAAGVLGEVLLISAFYYFMPVGRLTAQHALIGGATAALLWELIRHALGWYLSTLSQVSVVYGSLTTAIIMLLSMEVAATLLLLGAQVIAEYERIEIITTPKKPPSKRRKAG</sequence>
<name>A0A139BU65_9PROT</name>
<evidence type="ECO:0000256" key="3">
    <source>
        <dbReference type="ARBA" id="ARBA00022692"/>
    </source>
</evidence>
<evidence type="ECO:0000256" key="2">
    <source>
        <dbReference type="ARBA" id="ARBA00022475"/>
    </source>
</evidence>
<protein>
    <submittedName>
        <fullName evidence="7">Putative ribonuclease BN</fullName>
    </submittedName>
</protein>
<feature type="transmembrane region" description="Helical" evidence="6">
    <location>
        <begin position="109"/>
        <end position="129"/>
    </location>
</feature>
<feature type="transmembrane region" description="Helical" evidence="6">
    <location>
        <begin position="169"/>
        <end position="198"/>
    </location>
</feature>
<evidence type="ECO:0000256" key="1">
    <source>
        <dbReference type="ARBA" id="ARBA00004651"/>
    </source>
</evidence>
<reference evidence="7 8" key="2">
    <citation type="submission" date="2016-03" db="EMBL/GenBank/DDBJ databases">
        <title>New uncultured bacterium of the family Gallionellaceae from acid mine drainage: description and reconstruction of genome based on metagenomic analysis of microbial community.</title>
        <authorList>
            <person name="Kadnikov V."/>
            <person name="Ivasenko D."/>
            <person name="Beletsky A."/>
            <person name="Mardanov A."/>
            <person name="Danilova E."/>
            <person name="Pimenov N."/>
            <person name="Karnachuk O."/>
            <person name="Ravin N."/>
        </authorList>
    </citation>
    <scope>NUCLEOTIDE SEQUENCE [LARGE SCALE GENOMIC DNA]</scope>
    <source>
        <strain evidence="7">ShG14-8</strain>
    </source>
</reference>
<feature type="transmembrane region" description="Helical" evidence="6">
    <location>
        <begin position="321"/>
        <end position="345"/>
    </location>
</feature>
<organism evidence="7 8">
    <name type="scientific">Candidatus Gallionella acididurans</name>
    <dbReference type="NCBI Taxonomy" id="1796491"/>
    <lineage>
        <taxon>Bacteria</taxon>
        <taxon>Pseudomonadati</taxon>
        <taxon>Pseudomonadota</taxon>
        <taxon>Betaproteobacteria</taxon>
        <taxon>Nitrosomonadales</taxon>
        <taxon>Gallionellaceae</taxon>
        <taxon>Gallionella</taxon>
    </lineage>
</organism>
<feature type="transmembrane region" description="Helical" evidence="6">
    <location>
        <begin position="291"/>
        <end position="309"/>
    </location>
</feature>
<keyword evidence="4 6" id="KW-1133">Transmembrane helix</keyword>